<evidence type="ECO:0000256" key="1">
    <source>
        <dbReference type="SAM" id="MobiDB-lite"/>
    </source>
</evidence>
<keyword evidence="4" id="KW-1185">Reference proteome</keyword>
<reference evidence="3 4" key="1">
    <citation type="submission" date="2018-11" db="EMBL/GenBank/DDBJ databases">
        <authorList>
            <consortium name="Pathogen Informatics"/>
        </authorList>
    </citation>
    <scope>NUCLEOTIDE SEQUENCE [LARGE SCALE GENOMIC DNA]</scope>
</reference>
<feature type="compositionally biased region" description="Low complexity" evidence="1">
    <location>
        <begin position="85"/>
        <end position="101"/>
    </location>
</feature>
<evidence type="ECO:0000313" key="4">
    <source>
        <dbReference type="Proteomes" id="UP000274429"/>
    </source>
</evidence>
<dbReference type="EMBL" id="UYWX01008499">
    <property type="protein sequence ID" value="VDM27417.1"/>
    <property type="molecule type" value="Genomic_DNA"/>
</dbReference>
<accession>A0A3P7FGE3</accession>
<organism evidence="3 4">
    <name type="scientific">Hydatigena taeniaeformis</name>
    <name type="common">Feline tapeworm</name>
    <name type="synonym">Taenia taeniaeformis</name>
    <dbReference type="NCBI Taxonomy" id="6205"/>
    <lineage>
        <taxon>Eukaryota</taxon>
        <taxon>Metazoa</taxon>
        <taxon>Spiralia</taxon>
        <taxon>Lophotrochozoa</taxon>
        <taxon>Platyhelminthes</taxon>
        <taxon>Cestoda</taxon>
        <taxon>Eucestoda</taxon>
        <taxon>Cyclophyllidea</taxon>
        <taxon>Taeniidae</taxon>
        <taxon>Hydatigera</taxon>
    </lineage>
</organism>
<keyword evidence="2" id="KW-0812">Transmembrane</keyword>
<feature type="transmembrane region" description="Helical" evidence="2">
    <location>
        <begin position="210"/>
        <end position="231"/>
    </location>
</feature>
<gene>
    <name evidence="3" type="ORF">TTAC_LOCUS5668</name>
</gene>
<name>A0A3P7FGE3_HYDTA</name>
<evidence type="ECO:0000256" key="2">
    <source>
        <dbReference type="SAM" id="Phobius"/>
    </source>
</evidence>
<dbReference type="AlphaFoldDB" id="A0A3P7FGE3"/>
<feature type="region of interest" description="Disordered" evidence="1">
    <location>
        <begin position="81"/>
        <end position="109"/>
    </location>
</feature>
<protein>
    <submittedName>
        <fullName evidence="3">Uncharacterized protein</fullName>
    </submittedName>
</protein>
<sequence>MKCRTLQRFRKPSGGRLLNLQDPPSPLTFTDPHPQPSVVKYCVTSNQQIEDRGSNKNERDILHPPQFREPLKIFPTRGVTPLRRIPTSSSSSTSPAAIAPTDGSSSIDEQVFGDQRGKWIFPTPRSIYVEESQQTHYDLRNSHRNKGTTAMPDGELKPPHHYTGPGMFRGLSPRLPSQSDRPREFLLFYQCDVRPWVIIGLAYNAKPVDVLYASQIVIFCIKYFYSLWMFLENTFWNNFEPY</sequence>
<dbReference type="OrthoDB" id="6267514at2759"/>
<feature type="region of interest" description="Disordered" evidence="1">
    <location>
        <begin position="10"/>
        <end position="34"/>
    </location>
</feature>
<evidence type="ECO:0000313" key="3">
    <source>
        <dbReference type="EMBL" id="VDM27417.1"/>
    </source>
</evidence>
<proteinExistence type="predicted"/>
<keyword evidence="2" id="KW-1133">Transmembrane helix</keyword>
<dbReference type="Proteomes" id="UP000274429">
    <property type="component" value="Unassembled WGS sequence"/>
</dbReference>
<keyword evidence="2" id="KW-0472">Membrane</keyword>